<evidence type="ECO:0000313" key="1">
    <source>
        <dbReference type="EMBL" id="KAJ9050743.1"/>
    </source>
</evidence>
<comment type="caution">
    <text evidence="1">The sequence shown here is derived from an EMBL/GenBank/DDBJ whole genome shotgun (WGS) entry which is preliminary data.</text>
</comment>
<accession>A0ACC2RKX4</accession>
<organism evidence="1 2">
    <name type="scientific">Entomophthora muscae</name>
    <dbReference type="NCBI Taxonomy" id="34485"/>
    <lineage>
        <taxon>Eukaryota</taxon>
        <taxon>Fungi</taxon>
        <taxon>Fungi incertae sedis</taxon>
        <taxon>Zoopagomycota</taxon>
        <taxon>Entomophthoromycotina</taxon>
        <taxon>Entomophthoromycetes</taxon>
        <taxon>Entomophthorales</taxon>
        <taxon>Entomophthoraceae</taxon>
        <taxon>Entomophthora</taxon>
    </lineage>
</organism>
<keyword evidence="2" id="KW-1185">Reference proteome</keyword>
<dbReference type="EMBL" id="QTSX02007140">
    <property type="protein sequence ID" value="KAJ9050743.1"/>
    <property type="molecule type" value="Genomic_DNA"/>
</dbReference>
<dbReference type="Proteomes" id="UP001165960">
    <property type="component" value="Unassembled WGS sequence"/>
</dbReference>
<reference evidence="1" key="1">
    <citation type="submission" date="2022-04" db="EMBL/GenBank/DDBJ databases">
        <title>Genome of the entomopathogenic fungus Entomophthora muscae.</title>
        <authorList>
            <person name="Elya C."/>
            <person name="Lovett B.R."/>
            <person name="Lee E."/>
            <person name="Macias A.M."/>
            <person name="Hajek A.E."/>
            <person name="De Bivort B.L."/>
            <person name="Kasson M.T."/>
            <person name="De Fine Licht H.H."/>
            <person name="Stajich J.E."/>
        </authorList>
    </citation>
    <scope>NUCLEOTIDE SEQUENCE</scope>
    <source>
        <strain evidence="1">Berkeley</strain>
    </source>
</reference>
<gene>
    <name evidence="1" type="ORF">DSO57_1011642</name>
</gene>
<proteinExistence type="predicted"/>
<sequence>MLSPIAKTPPKIATALASALICPGIDSPTSSCASHQLITTTLCVLKDEPSQ</sequence>
<protein>
    <submittedName>
        <fullName evidence="1">Uncharacterized protein</fullName>
    </submittedName>
</protein>
<name>A0ACC2RKX4_9FUNG</name>
<evidence type="ECO:0000313" key="2">
    <source>
        <dbReference type="Proteomes" id="UP001165960"/>
    </source>
</evidence>